<proteinExistence type="inferred from homology"/>
<protein>
    <submittedName>
        <fullName evidence="3">Reverse transcriptase (RNA-dependent DNA polymerase)</fullName>
    </submittedName>
</protein>
<gene>
    <name evidence="3" type="ORF">Q31a_08300</name>
</gene>
<organism evidence="3 4">
    <name type="scientific">Aureliella helgolandensis</name>
    <dbReference type="NCBI Taxonomy" id="2527968"/>
    <lineage>
        <taxon>Bacteria</taxon>
        <taxon>Pseudomonadati</taxon>
        <taxon>Planctomycetota</taxon>
        <taxon>Planctomycetia</taxon>
        <taxon>Pirellulales</taxon>
        <taxon>Pirellulaceae</taxon>
        <taxon>Aureliella</taxon>
    </lineage>
</organism>
<dbReference type="EMBL" id="CP036298">
    <property type="protein sequence ID" value="QDV22544.1"/>
    <property type="molecule type" value="Genomic_DNA"/>
</dbReference>
<dbReference type="InterPro" id="IPR000477">
    <property type="entry name" value="RT_dom"/>
</dbReference>
<feature type="domain" description="Reverse transcriptase" evidence="2">
    <location>
        <begin position="1"/>
        <end position="270"/>
    </location>
</feature>
<evidence type="ECO:0000313" key="3">
    <source>
        <dbReference type="EMBL" id="QDV22544.1"/>
    </source>
</evidence>
<dbReference type="InterPro" id="IPR043502">
    <property type="entry name" value="DNA/RNA_pol_sf"/>
</dbReference>
<dbReference type="PANTHER" id="PTHR34047">
    <property type="entry name" value="NUCLEAR INTRON MATURASE 1, MITOCHONDRIAL-RELATED"/>
    <property type="match status" value="1"/>
</dbReference>
<comment type="similarity">
    <text evidence="1">Belongs to the bacterial reverse transcriptase family.</text>
</comment>
<keyword evidence="4" id="KW-1185">Reference proteome</keyword>
<name>A0A518G1T3_9BACT</name>
<dbReference type="SUPFAM" id="SSF56672">
    <property type="entry name" value="DNA/RNA polymerases"/>
    <property type="match status" value="1"/>
</dbReference>
<dbReference type="PROSITE" id="PS50878">
    <property type="entry name" value="RT_POL"/>
    <property type="match status" value="1"/>
</dbReference>
<keyword evidence="3" id="KW-0808">Transferase</keyword>
<evidence type="ECO:0000259" key="2">
    <source>
        <dbReference type="PROSITE" id="PS50878"/>
    </source>
</evidence>
<keyword evidence="3" id="KW-0695">RNA-directed DNA polymerase</keyword>
<dbReference type="RefSeq" id="WP_145074228.1">
    <property type="nucleotide sequence ID" value="NZ_CP036298.1"/>
</dbReference>
<dbReference type="AlphaFoldDB" id="A0A518G1T3"/>
<dbReference type="OrthoDB" id="258234at2"/>
<dbReference type="Pfam" id="PF00078">
    <property type="entry name" value="RVT_1"/>
    <property type="match status" value="1"/>
</dbReference>
<evidence type="ECO:0000256" key="1">
    <source>
        <dbReference type="ARBA" id="ARBA00034120"/>
    </source>
</evidence>
<reference evidence="3 4" key="1">
    <citation type="submission" date="2019-02" db="EMBL/GenBank/DDBJ databases">
        <title>Deep-cultivation of Planctomycetes and their phenomic and genomic characterization uncovers novel biology.</title>
        <authorList>
            <person name="Wiegand S."/>
            <person name="Jogler M."/>
            <person name="Boedeker C."/>
            <person name="Pinto D."/>
            <person name="Vollmers J."/>
            <person name="Rivas-Marin E."/>
            <person name="Kohn T."/>
            <person name="Peeters S.H."/>
            <person name="Heuer A."/>
            <person name="Rast P."/>
            <person name="Oberbeckmann S."/>
            <person name="Bunk B."/>
            <person name="Jeske O."/>
            <person name="Meyerdierks A."/>
            <person name="Storesund J.E."/>
            <person name="Kallscheuer N."/>
            <person name="Luecker S."/>
            <person name="Lage O.M."/>
            <person name="Pohl T."/>
            <person name="Merkel B.J."/>
            <person name="Hornburger P."/>
            <person name="Mueller R.-W."/>
            <person name="Bruemmer F."/>
            <person name="Labrenz M."/>
            <person name="Spormann A.M."/>
            <person name="Op den Camp H."/>
            <person name="Overmann J."/>
            <person name="Amann R."/>
            <person name="Jetten M.S.M."/>
            <person name="Mascher T."/>
            <person name="Medema M.H."/>
            <person name="Devos D.P."/>
            <person name="Kaster A.-K."/>
            <person name="Ovreas L."/>
            <person name="Rohde M."/>
            <person name="Galperin M.Y."/>
            <person name="Jogler C."/>
        </authorList>
    </citation>
    <scope>NUCLEOTIDE SEQUENCE [LARGE SCALE GENOMIC DNA]</scope>
    <source>
        <strain evidence="3 4">Q31a</strain>
    </source>
</reference>
<dbReference type="KEGG" id="ahel:Q31a_08300"/>
<dbReference type="Proteomes" id="UP000318017">
    <property type="component" value="Chromosome"/>
</dbReference>
<evidence type="ECO:0000313" key="4">
    <source>
        <dbReference type="Proteomes" id="UP000318017"/>
    </source>
</evidence>
<dbReference type="InterPro" id="IPR051083">
    <property type="entry name" value="GrpII_Intron_Splice-Mob/Def"/>
</dbReference>
<keyword evidence="3" id="KW-0548">Nucleotidyltransferase</keyword>
<accession>A0A518G1T3</accession>
<sequence>MSNCLMEEIASDVVLEEAYAWLCRRRKNYSHNDEVWEVRFRWVEIKSRLQCELIAGQYRFSPLRRIHRTNDDLEIWSAVDSLVLKAIAIVLTRQLAPSLSSRCFHLAGNGGAKAAIREIVASLPKNQFIFRTDVKSYYANIKHDILYAQLAEHLDDARLLDLLWLYMRRSVYDDGLYEDIDKGISLGCPLSPLMGALFLDVLDKRMEAMAVFYVRFMDDWVVLAPSRWKLRKAIALVNRTLAELDVEQHPDKHSLVKQNASSRFWVTNECGGANRCRPANN</sequence>
<dbReference type="PANTHER" id="PTHR34047:SF8">
    <property type="entry name" value="PROTEIN YKFC"/>
    <property type="match status" value="1"/>
</dbReference>
<dbReference type="GO" id="GO:0003964">
    <property type="term" value="F:RNA-directed DNA polymerase activity"/>
    <property type="evidence" value="ECO:0007669"/>
    <property type="project" value="UniProtKB-KW"/>
</dbReference>